<evidence type="ECO:0000313" key="2">
    <source>
        <dbReference type="Proteomes" id="UP000680656"/>
    </source>
</evidence>
<name>A0A8E7AUJ5_9EURY</name>
<reference evidence="1 2" key="1">
    <citation type="submission" date="2021-05" db="EMBL/GenBank/DDBJ databases">
        <title>A novel Methanospirillum isolate from a pyrite-forming mixed culture.</title>
        <authorList>
            <person name="Bunk B."/>
            <person name="Sproer C."/>
            <person name="Spring S."/>
            <person name="Pester M."/>
        </authorList>
    </citation>
    <scope>NUCLEOTIDE SEQUENCE [LARGE SCALE GENOMIC DNA]</scope>
    <source>
        <strain evidence="1 2">J.3.6.1-F.2.7.3</strain>
    </source>
</reference>
<keyword evidence="2" id="KW-1185">Reference proteome</keyword>
<evidence type="ECO:0000313" key="1">
    <source>
        <dbReference type="EMBL" id="QVV87802.1"/>
    </source>
</evidence>
<organism evidence="1 2">
    <name type="scientific">Methanospirillum purgamenti</name>
    <dbReference type="NCBI Taxonomy" id="2834276"/>
    <lineage>
        <taxon>Archaea</taxon>
        <taxon>Methanobacteriati</taxon>
        <taxon>Methanobacteriota</taxon>
        <taxon>Stenosarchaea group</taxon>
        <taxon>Methanomicrobia</taxon>
        <taxon>Methanomicrobiales</taxon>
        <taxon>Methanospirillaceae</taxon>
        <taxon>Methanospirillum</taxon>
    </lineage>
</organism>
<dbReference type="InterPro" id="IPR003745">
    <property type="entry name" value="DUF166"/>
</dbReference>
<proteinExistence type="predicted"/>
<dbReference type="Pfam" id="PF02593">
    <property type="entry name" value="DUF166"/>
    <property type="match status" value="1"/>
</dbReference>
<accession>A0A8E7AUJ5</accession>
<dbReference type="AlphaFoldDB" id="A0A8E7AUJ5"/>
<gene>
    <name evidence="1" type="ORF">KHC33_10650</name>
</gene>
<dbReference type="Proteomes" id="UP000680656">
    <property type="component" value="Chromosome"/>
</dbReference>
<dbReference type="KEGG" id="mrtj:KHC33_10650"/>
<evidence type="ECO:0008006" key="3">
    <source>
        <dbReference type="Google" id="ProtNLM"/>
    </source>
</evidence>
<sequence length="236" mass="26398">MKFPANDILIVVKIGIVSDGQYGERAFEQIRRRFPTEWILLPFPSSPVVDDIDLTIPPCDLYISYIRHPDIAMELVKTGVPILLGVNLGPGFINQAREINPAVIGPETMCSLLPNTKFWQINEYAKVFGRPVFYLILDKERVVWCHPLRGSPCGSTDAAADELNGQQLDMEAMNRFALSICHNCRAPRFGKTCDKEKAGIIHLVELLAALKGVNRELWEKCSQLVDQSTCRVISGS</sequence>
<protein>
    <recommendedName>
        <fullName evidence="3">Thymidylate synthase</fullName>
    </recommendedName>
</protein>
<dbReference type="EMBL" id="CP075546">
    <property type="protein sequence ID" value="QVV87802.1"/>
    <property type="molecule type" value="Genomic_DNA"/>
</dbReference>